<reference evidence="1" key="1">
    <citation type="submission" date="2022-07" db="EMBL/GenBank/DDBJ databases">
        <authorList>
            <person name="Macas J."/>
            <person name="Novak P."/>
            <person name="Neumann P."/>
        </authorList>
    </citation>
    <scope>NUCLEOTIDE SEQUENCE</scope>
</reference>
<protein>
    <submittedName>
        <fullName evidence="1">Uncharacterized protein</fullName>
    </submittedName>
</protein>
<proteinExistence type="predicted"/>
<comment type="caution">
    <text evidence="1">The sequence shown here is derived from an EMBL/GenBank/DDBJ whole genome shotgun (WGS) entry which is preliminary data.</text>
</comment>
<sequence>MVRAGLRRSGLGWALGPKYSDPVLARVSTGTGLGWIPNFLWNEKLRLEPLEEPIKHILPPWLRPLKLCQV</sequence>
<dbReference type="EMBL" id="CAMAPF010000043">
    <property type="protein sequence ID" value="CAH9083292.1"/>
    <property type="molecule type" value="Genomic_DNA"/>
</dbReference>
<organism evidence="1 2">
    <name type="scientific">Cuscuta epithymum</name>
    <dbReference type="NCBI Taxonomy" id="186058"/>
    <lineage>
        <taxon>Eukaryota</taxon>
        <taxon>Viridiplantae</taxon>
        <taxon>Streptophyta</taxon>
        <taxon>Embryophyta</taxon>
        <taxon>Tracheophyta</taxon>
        <taxon>Spermatophyta</taxon>
        <taxon>Magnoliopsida</taxon>
        <taxon>eudicotyledons</taxon>
        <taxon>Gunneridae</taxon>
        <taxon>Pentapetalae</taxon>
        <taxon>asterids</taxon>
        <taxon>lamiids</taxon>
        <taxon>Solanales</taxon>
        <taxon>Convolvulaceae</taxon>
        <taxon>Cuscuteae</taxon>
        <taxon>Cuscuta</taxon>
        <taxon>Cuscuta subgen. Cuscuta</taxon>
    </lineage>
</organism>
<keyword evidence="2" id="KW-1185">Reference proteome</keyword>
<dbReference type="AlphaFoldDB" id="A0AAV0CV23"/>
<evidence type="ECO:0000313" key="1">
    <source>
        <dbReference type="EMBL" id="CAH9083292.1"/>
    </source>
</evidence>
<accession>A0AAV0CV23</accession>
<gene>
    <name evidence="1" type="ORF">CEPIT_LOCUS8492</name>
</gene>
<evidence type="ECO:0000313" key="2">
    <source>
        <dbReference type="Proteomes" id="UP001152523"/>
    </source>
</evidence>
<name>A0AAV0CV23_9ASTE</name>
<dbReference type="Proteomes" id="UP001152523">
    <property type="component" value="Unassembled WGS sequence"/>
</dbReference>